<dbReference type="RefSeq" id="WP_005671959.1">
    <property type="nucleotide sequence ID" value="NZ_CP146288.1"/>
</dbReference>
<feature type="transmembrane region" description="Helical" evidence="5">
    <location>
        <begin position="15"/>
        <end position="37"/>
    </location>
</feature>
<feature type="transmembrane region" description="Helical" evidence="5">
    <location>
        <begin position="218"/>
        <end position="242"/>
    </location>
</feature>
<feature type="transmembrane region" description="Helical" evidence="5">
    <location>
        <begin position="107"/>
        <end position="126"/>
    </location>
</feature>
<protein>
    <submittedName>
        <fullName evidence="6">Putative TIGR00659 family protein</fullName>
    </submittedName>
</protein>
<comment type="subcellular location">
    <subcellularLocation>
        <location evidence="1">Membrane</location>
        <topology evidence="1">Multi-pass membrane protein</topology>
    </subcellularLocation>
</comment>
<keyword evidence="4 5" id="KW-0472">Membrane</keyword>
<dbReference type="AlphaFoldDB" id="E7RUM6"/>
<evidence type="ECO:0000256" key="1">
    <source>
        <dbReference type="ARBA" id="ARBA00004141"/>
    </source>
</evidence>
<dbReference type="InterPro" id="IPR007300">
    <property type="entry name" value="CidB/LrgB"/>
</dbReference>
<dbReference type="HOGENOM" id="CLU_082099_0_1_4"/>
<comment type="caution">
    <text evidence="6">The sequence shown here is derived from an EMBL/GenBank/DDBJ whole genome shotgun (WGS) entry which is preliminary data.</text>
</comment>
<evidence type="ECO:0000256" key="2">
    <source>
        <dbReference type="ARBA" id="ARBA00022692"/>
    </source>
</evidence>
<name>E7RUM6_9BURK</name>
<evidence type="ECO:0000256" key="3">
    <source>
        <dbReference type="ARBA" id="ARBA00022989"/>
    </source>
</evidence>
<dbReference type="eggNOG" id="COG1346">
    <property type="taxonomic scope" value="Bacteria"/>
</dbReference>
<dbReference type="STRING" id="887898.HMPREF0551_0192"/>
<feature type="transmembrane region" description="Helical" evidence="5">
    <location>
        <begin position="194"/>
        <end position="212"/>
    </location>
</feature>
<dbReference type="PANTHER" id="PTHR30249:SF0">
    <property type="entry name" value="PLASTIDAL GLYCOLATE_GLYCERATE TRANSLOCATOR 1, CHLOROPLASTIC"/>
    <property type="match status" value="1"/>
</dbReference>
<keyword evidence="2 5" id="KW-0812">Transmembrane</keyword>
<organism evidence="6 7">
    <name type="scientific">Lautropia mirabilis ATCC 51599</name>
    <dbReference type="NCBI Taxonomy" id="887898"/>
    <lineage>
        <taxon>Bacteria</taxon>
        <taxon>Pseudomonadati</taxon>
        <taxon>Pseudomonadota</taxon>
        <taxon>Betaproteobacteria</taxon>
        <taxon>Burkholderiales</taxon>
        <taxon>Burkholderiaceae</taxon>
        <taxon>Lautropia</taxon>
    </lineage>
</organism>
<sequence>MIYGPHNYYDEVRTYLSASPLLGLLLTLVAFQIAVWIHRRCHGNPLTNPIMLAVIVVVGLLKLTGVEYQKYFAGAQFVHFLLGPVTVALAIPLYAQIKPLTRLAGPLLTSLLVGSLIAVLGAWGLGRVAGASQGVLVAMAPKSATGPIAMAIAESLGGSPSLTMAVVLLTGIFGAIVAPAVFKLLRIEDDAVRGFALGLAAHGIGTARAFQLSEVGGAFGALAMGLNGLITAIIAPMIVHWLS</sequence>
<dbReference type="EMBL" id="AEQP01000001">
    <property type="protein sequence ID" value="EFV96009.1"/>
    <property type="molecule type" value="Genomic_DNA"/>
</dbReference>
<feature type="transmembrane region" description="Helical" evidence="5">
    <location>
        <begin position="49"/>
        <end position="65"/>
    </location>
</feature>
<reference evidence="6 7" key="1">
    <citation type="submission" date="2010-12" db="EMBL/GenBank/DDBJ databases">
        <authorList>
            <person name="Muzny D."/>
            <person name="Qin X."/>
            <person name="Deng J."/>
            <person name="Jiang H."/>
            <person name="Liu Y."/>
            <person name="Qu J."/>
            <person name="Song X.-Z."/>
            <person name="Zhang L."/>
            <person name="Thornton R."/>
            <person name="Coyle M."/>
            <person name="Francisco L."/>
            <person name="Jackson L."/>
            <person name="Javaid M."/>
            <person name="Korchina V."/>
            <person name="Kovar C."/>
            <person name="Mata R."/>
            <person name="Mathew T."/>
            <person name="Ngo R."/>
            <person name="Nguyen L."/>
            <person name="Nguyen N."/>
            <person name="Okwuonu G."/>
            <person name="Ongeri F."/>
            <person name="Pham C."/>
            <person name="Simmons D."/>
            <person name="Wilczek-Boney K."/>
            <person name="Hale W."/>
            <person name="Jakkamsetti A."/>
            <person name="Pham P."/>
            <person name="Ruth R."/>
            <person name="San Lucas F."/>
            <person name="Warren J."/>
            <person name="Zhang J."/>
            <person name="Zhao Z."/>
            <person name="Zhou C."/>
            <person name="Zhu D."/>
            <person name="Lee S."/>
            <person name="Bess C."/>
            <person name="Blankenburg K."/>
            <person name="Forbes L."/>
            <person name="Fu Q."/>
            <person name="Gubbala S."/>
            <person name="Hirani K."/>
            <person name="Jayaseelan J.C."/>
            <person name="Lara F."/>
            <person name="Munidasa M."/>
            <person name="Palculict T."/>
            <person name="Patil S."/>
            <person name="Pu L.-L."/>
            <person name="Saada N."/>
            <person name="Tang L."/>
            <person name="Weissenberger G."/>
            <person name="Zhu Y."/>
            <person name="Hemphill L."/>
            <person name="Shang Y."/>
            <person name="Youmans B."/>
            <person name="Ayvaz T."/>
            <person name="Ross M."/>
            <person name="Santibanez J."/>
            <person name="Aqrawi P."/>
            <person name="Gross S."/>
            <person name="Joshi V."/>
            <person name="Fowler G."/>
            <person name="Nazareth L."/>
            <person name="Reid J."/>
            <person name="Worley K."/>
            <person name="Petrosino J."/>
            <person name="Highlander S."/>
            <person name="Gibbs R."/>
        </authorList>
    </citation>
    <scope>NUCLEOTIDE SEQUENCE [LARGE SCALE GENOMIC DNA]</scope>
    <source>
        <strain evidence="6 7">ATCC 51599</strain>
    </source>
</reference>
<feature type="transmembrane region" description="Helical" evidence="5">
    <location>
        <begin position="162"/>
        <end position="182"/>
    </location>
</feature>
<accession>E7RUM6</accession>
<keyword evidence="3 5" id="KW-1133">Transmembrane helix</keyword>
<evidence type="ECO:0000313" key="7">
    <source>
        <dbReference type="Proteomes" id="UP000011021"/>
    </source>
</evidence>
<keyword evidence="7" id="KW-1185">Reference proteome</keyword>
<evidence type="ECO:0000256" key="4">
    <source>
        <dbReference type="ARBA" id="ARBA00023136"/>
    </source>
</evidence>
<dbReference type="PANTHER" id="PTHR30249">
    <property type="entry name" value="PUTATIVE SEROTONIN TRANSPORTER"/>
    <property type="match status" value="1"/>
</dbReference>
<proteinExistence type="predicted"/>
<dbReference type="Pfam" id="PF04172">
    <property type="entry name" value="LrgB"/>
    <property type="match status" value="1"/>
</dbReference>
<feature type="transmembrane region" description="Helical" evidence="5">
    <location>
        <begin position="71"/>
        <end position="95"/>
    </location>
</feature>
<dbReference type="GO" id="GO:0016020">
    <property type="term" value="C:membrane"/>
    <property type="evidence" value="ECO:0007669"/>
    <property type="project" value="UniProtKB-SubCell"/>
</dbReference>
<evidence type="ECO:0000313" key="6">
    <source>
        <dbReference type="EMBL" id="EFV96009.1"/>
    </source>
</evidence>
<evidence type="ECO:0000256" key="5">
    <source>
        <dbReference type="SAM" id="Phobius"/>
    </source>
</evidence>
<dbReference type="Proteomes" id="UP000011021">
    <property type="component" value="Unassembled WGS sequence"/>
</dbReference>
<gene>
    <name evidence="6" type="ORF">HMPREF0551_0192</name>
</gene>